<dbReference type="PROSITE" id="PS50887">
    <property type="entry name" value="GGDEF"/>
    <property type="match status" value="1"/>
</dbReference>
<dbReference type="Pfam" id="PF00990">
    <property type="entry name" value="GGDEF"/>
    <property type="match status" value="1"/>
</dbReference>
<dbReference type="CDD" id="cd01949">
    <property type="entry name" value="GGDEF"/>
    <property type="match status" value="1"/>
</dbReference>
<dbReference type="InterPro" id="IPR011123">
    <property type="entry name" value="Y_Y_Y"/>
</dbReference>
<dbReference type="Pfam" id="PF07495">
    <property type="entry name" value="Y_Y_Y"/>
    <property type="match status" value="1"/>
</dbReference>
<feature type="chain" id="PRO_5003332277" description="diguanylate cyclase" evidence="4">
    <location>
        <begin position="19"/>
        <end position="1041"/>
    </location>
</feature>
<gene>
    <name evidence="6" type="ordered locus">ambt_05570</name>
</gene>
<dbReference type="AlphaFoldDB" id="F5Z476"/>
<dbReference type="InterPro" id="IPR043128">
    <property type="entry name" value="Rev_trsase/Diguanyl_cyclase"/>
</dbReference>
<dbReference type="SUPFAM" id="SSF50998">
    <property type="entry name" value="Quinoprotein alcohol dehydrogenase-like"/>
    <property type="match status" value="2"/>
</dbReference>
<dbReference type="Proteomes" id="UP000000683">
    <property type="component" value="Chromosome"/>
</dbReference>
<dbReference type="HOGENOM" id="CLU_000445_28_4_6"/>
<dbReference type="GO" id="GO:0043709">
    <property type="term" value="P:cell adhesion involved in single-species biofilm formation"/>
    <property type="evidence" value="ECO:0007669"/>
    <property type="project" value="TreeGrafter"/>
</dbReference>
<dbReference type="SMART" id="SM00267">
    <property type="entry name" value="GGDEF"/>
    <property type="match status" value="1"/>
</dbReference>
<evidence type="ECO:0000259" key="5">
    <source>
        <dbReference type="PROSITE" id="PS50887"/>
    </source>
</evidence>
<dbReference type="NCBIfam" id="TIGR00254">
    <property type="entry name" value="GGDEF"/>
    <property type="match status" value="1"/>
</dbReference>
<dbReference type="EMBL" id="CP002339">
    <property type="protein sequence ID" value="AEF02658.1"/>
    <property type="molecule type" value="Genomic_DNA"/>
</dbReference>
<dbReference type="Gene3D" id="2.60.40.10">
    <property type="entry name" value="Immunoglobulins"/>
    <property type="match status" value="1"/>
</dbReference>
<dbReference type="PANTHER" id="PTHR45138">
    <property type="entry name" value="REGULATORY COMPONENTS OF SENSORY TRANSDUCTION SYSTEM"/>
    <property type="match status" value="1"/>
</dbReference>
<feature type="domain" description="GGDEF" evidence="5">
    <location>
        <begin position="869"/>
        <end position="1008"/>
    </location>
</feature>
<keyword evidence="3" id="KW-0812">Transmembrane</keyword>
<name>F5Z476_ALTNA</name>
<keyword evidence="7" id="KW-1185">Reference proteome</keyword>
<dbReference type="EC" id="2.7.7.65" evidence="2"/>
<protein>
    <recommendedName>
        <fullName evidence="2">diguanylate cyclase</fullName>
        <ecNumber evidence="2">2.7.7.65</ecNumber>
    </recommendedName>
</protein>
<evidence type="ECO:0000313" key="7">
    <source>
        <dbReference type="Proteomes" id="UP000000683"/>
    </source>
</evidence>
<dbReference type="GO" id="GO:1902201">
    <property type="term" value="P:negative regulation of bacterial-type flagellum-dependent cell motility"/>
    <property type="evidence" value="ECO:0007669"/>
    <property type="project" value="TreeGrafter"/>
</dbReference>
<sequence>MCRALSVLSLFFCIPVLATTSWHTLHQPTFYTPLAETSLIDGPILSVLETKDGFIWLVDSKGLWRWDSQSLKAVTFENKQSDTPSPQIQATFATDNGEVWVGTQQGLYRLHQEKLQLIAYEESLLSKVSILHLNVTSVAKNKIFAFTSDRALFIFNDTTKKLLGFELPNRARIHALHVDNKQQLWVGSEQGLFHFPLVHIATSGIEHSPQLVEVGSYKQPRISSILSTASGSLVVGTADKGLFVKNDDAPFRQFALGNTTSPWLFTMSEIKPDLVLLGTFGQGLIEVNIKTHEIRQFSHNPLQPASLADDNVWSTFTDSKGLVWIGAGHSLNIFDANNQSIINIFGGANIDKSLGNRKVHSVQSHDGELLVGTGNAGIEILSPINGKTGQLWETSENPVETLHAAKDGDVYASSNFATVKIDSATKQNFPLAVGIRKPSTFTTAFLSTETSLWLGGTDGLWVRHKGTEKQIEFANSINERRIASLAIDESRLWIGTWQGLVKGDIHMGQTINLATTQITHPILKQQYISSLFVDEKGYLWVGTGSAGVFVKPQQADWIQIESANGLPGNNIAAIAGENADHIWVSTTRGIAAINRYTFDVTRAATAPSMANAPYAHSAATTTGENDIVFGGVNGLTIIDSANFTFSRPTVPIVLTDITLVNQDDSIESLGLTATDLTVPPLAKRLTFEFAALDYLTPEHTHYRYRVLGLDGNWVQANAEQRLAVITMPQPGDYTLQIEYSYDGILWEKNALHRQLLVMPAWYQTLLAKFVAIVFLCIAVYLGHLLGVRHHRQRQAFLKKLVNARTAELLAANKQLKEQATALKEASLTDPLTGLHNRRYLAQRIERDIALVQRYYENCAQTYSIPKNQHDILFFVIDLDDFKNINDTYGHQAGDKVLVETQNRLKHIFRETDYLIRWGGEEFLVVVHNTPREDAYVMAERVVDIVGSRAFQLSEGTQRHVTCSIGYAAYPLSQQHYDIFDWQTTIGFADTALYGAKNNRRNTWMGLTSIPSSTDRKALEKVANAPSSIFTYAQVQQPTTLQ</sequence>
<dbReference type="Gene3D" id="3.30.70.270">
    <property type="match status" value="1"/>
</dbReference>
<feature type="signal peptide" evidence="4">
    <location>
        <begin position="1"/>
        <end position="18"/>
    </location>
</feature>
<keyword evidence="3" id="KW-1133">Transmembrane helix</keyword>
<feature type="transmembrane region" description="Helical" evidence="3">
    <location>
        <begin position="760"/>
        <end position="785"/>
    </location>
</feature>
<comment type="cofactor">
    <cofactor evidence="1">
        <name>Mg(2+)</name>
        <dbReference type="ChEBI" id="CHEBI:18420"/>
    </cofactor>
</comment>
<dbReference type="InterPro" id="IPR011047">
    <property type="entry name" value="Quinoprotein_ADH-like_sf"/>
</dbReference>
<evidence type="ECO:0000313" key="6">
    <source>
        <dbReference type="EMBL" id="AEF02658.1"/>
    </source>
</evidence>
<dbReference type="InterPro" id="IPR013783">
    <property type="entry name" value="Ig-like_fold"/>
</dbReference>
<dbReference type="GO" id="GO:0052621">
    <property type="term" value="F:diguanylate cyclase activity"/>
    <property type="evidence" value="ECO:0007669"/>
    <property type="project" value="UniProtKB-EC"/>
</dbReference>
<dbReference type="Gene3D" id="2.130.10.10">
    <property type="entry name" value="YVTN repeat-like/Quinoprotein amine dehydrogenase"/>
    <property type="match status" value="3"/>
</dbReference>
<evidence type="ECO:0000256" key="1">
    <source>
        <dbReference type="ARBA" id="ARBA00001946"/>
    </source>
</evidence>
<dbReference type="InterPro" id="IPR029787">
    <property type="entry name" value="Nucleotide_cyclase"/>
</dbReference>
<dbReference type="InterPro" id="IPR015943">
    <property type="entry name" value="WD40/YVTN_repeat-like_dom_sf"/>
</dbReference>
<keyword evidence="4" id="KW-0732">Signal</keyword>
<evidence type="ECO:0000256" key="3">
    <source>
        <dbReference type="SAM" id="Phobius"/>
    </source>
</evidence>
<evidence type="ECO:0000256" key="4">
    <source>
        <dbReference type="SAM" id="SignalP"/>
    </source>
</evidence>
<dbReference type="InterPro" id="IPR000160">
    <property type="entry name" value="GGDEF_dom"/>
</dbReference>
<dbReference type="eggNOG" id="COG3706">
    <property type="taxonomic scope" value="Bacteria"/>
</dbReference>
<proteinExistence type="predicted"/>
<evidence type="ECO:0000256" key="2">
    <source>
        <dbReference type="ARBA" id="ARBA00012528"/>
    </source>
</evidence>
<dbReference type="PANTHER" id="PTHR45138:SF6">
    <property type="entry name" value="DIGUANYLATE CYCLASE DGCN"/>
    <property type="match status" value="1"/>
</dbReference>
<dbReference type="GO" id="GO:0005886">
    <property type="term" value="C:plasma membrane"/>
    <property type="evidence" value="ECO:0007669"/>
    <property type="project" value="TreeGrafter"/>
</dbReference>
<accession>F5Z476</accession>
<dbReference type="Pfam" id="PF07494">
    <property type="entry name" value="Reg_prop"/>
    <property type="match status" value="1"/>
</dbReference>
<reference evidence="6 7" key="1">
    <citation type="journal article" date="2011" name="J. Bacteriol.">
        <title>Complete genome sequence of the polycyclic aromatic hydrocarbon-degrading bacterium Alteromonas sp. strain SN2.</title>
        <authorList>
            <person name="Jin H.M."/>
            <person name="Jeong H."/>
            <person name="Moon E.J."/>
            <person name="Math R.K."/>
            <person name="Lee K."/>
            <person name="Kim H.J."/>
            <person name="Jeon C.O."/>
            <person name="Oh T.K."/>
            <person name="Kim J.F."/>
        </authorList>
    </citation>
    <scope>NUCLEOTIDE SEQUENCE [LARGE SCALE GENOMIC DNA]</scope>
    <source>
        <strain evidence="7">JCM 17741 / KACC 18427 / KCTC 11700BP / SN2</strain>
    </source>
</reference>
<organism evidence="6 7">
    <name type="scientific">Alteromonas naphthalenivorans</name>
    <dbReference type="NCBI Taxonomy" id="715451"/>
    <lineage>
        <taxon>Bacteria</taxon>
        <taxon>Pseudomonadati</taxon>
        <taxon>Pseudomonadota</taxon>
        <taxon>Gammaproteobacteria</taxon>
        <taxon>Alteromonadales</taxon>
        <taxon>Alteromonadaceae</taxon>
        <taxon>Alteromonas/Salinimonas group</taxon>
        <taxon>Alteromonas</taxon>
    </lineage>
</organism>
<dbReference type="KEGG" id="alt:ambt_05570"/>
<dbReference type="InterPro" id="IPR050469">
    <property type="entry name" value="Diguanylate_Cyclase"/>
</dbReference>
<dbReference type="eggNOG" id="COG3292">
    <property type="taxonomic scope" value="Bacteria"/>
</dbReference>
<keyword evidence="3" id="KW-0472">Membrane</keyword>
<dbReference type="FunFam" id="3.30.70.270:FF:000001">
    <property type="entry name" value="Diguanylate cyclase domain protein"/>
    <property type="match status" value="1"/>
</dbReference>
<dbReference type="InterPro" id="IPR011110">
    <property type="entry name" value="Reg_prop"/>
</dbReference>
<dbReference type="SUPFAM" id="SSF55073">
    <property type="entry name" value="Nucleotide cyclase"/>
    <property type="match status" value="1"/>
</dbReference>